<sequence>MLSFMGVTLCLLLTLSPHSAEATPHSSGSRDWPTDAVLTPASSSVELMELQEDEAPHRLRRSAFLPLFSPFAKRVPISSDLMSLSENMSMERRRQARQEFMDMLKEMGK</sequence>
<dbReference type="Proteomes" id="UP001233172">
    <property type="component" value="Unassembled WGS sequence"/>
</dbReference>
<feature type="signal peptide" evidence="1">
    <location>
        <begin position="1"/>
        <end position="22"/>
    </location>
</feature>
<proteinExistence type="predicted"/>
<comment type="caution">
    <text evidence="2">The sequence shown here is derived from an EMBL/GenBank/DDBJ whole genome shotgun (WGS) entry which is preliminary data.</text>
</comment>
<protein>
    <recommendedName>
        <fullName evidence="4">Corticotropin-releasing factor domain-containing protein</fullName>
    </recommendedName>
</protein>
<dbReference type="AlphaFoldDB" id="A0AAD8EU82"/>
<gene>
    <name evidence="2" type="ORF">Bpfe_030419</name>
</gene>
<name>A0AAD8EU82_BIOPF</name>
<evidence type="ECO:0008006" key="4">
    <source>
        <dbReference type="Google" id="ProtNLM"/>
    </source>
</evidence>
<reference evidence="2" key="2">
    <citation type="submission" date="2023-04" db="EMBL/GenBank/DDBJ databases">
        <authorList>
            <person name="Bu L."/>
            <person name="Lu L."/>
            <person name="Laidemitt M.R."/>
            <person name="Zhang S.M."/>
            <person name="Mutuku M."/>
            <person name="Mkoji G."/>
            <person name="Steinauer M."/>
            <person name="Loker E.S."/>
        </authorList>
    </citation>
    <scope>NUCLEOTIDE SEQUENCE</scope>
    <source>
        <strain evidence="2">KasaAsao</strain>
        <tissue evidence="2">Whole Snail</tissue>
    </source>
</reference>
<evidence type="ECO:0000256" key="1">
    <source>
        <dbReference type="SAM" id="SignalP"/>
    </source>
</evidence>
<dbReference type="EMBL" id="JASAOG010000348">
    <property type="protein sequence ID" value="KAK0040145.1"/>
    <property type="molecule type" value="Genomic_DNA"/>
</dbReference>
<accession>A0AAD8EU82</accession>
<feature type="chain" id="PRO_5042274248" description="Corticotropin-releasing factor domain-containing protein" evidence="1">
    <location>
        <begin position="23"/>
        <end position="109"/>
    </location>
</feature>
<keyword evidence="1" id="KW-0732">Signal</keyword>
<keyword evidence="3" id="KW-1185">Reference proteome</keyword>
<organism evidence="2 3">
    <name type="scientific">Biomphalaria pfeifferi</name>
    <name type="common">Bloodfluke planorb</name>
    <name type="synonym">Freshwater snail</name>
    <dbReference type="NCBI Taxonomy" id="112525"/>
    <lineage>
        <taxon>Eukaryota</taxon>
        <taxon>Metazoa</taxon>
        <taxon>Spiralia</taxon>
        <taxon>Lophotrochozoa</taxon>
        <taxon>Mollusca</taxon>
        <taxon>Gastropoda</taxon>
        <taxon>Heterobranchia</taxon>
        <taxon>Euthyneura</taxon>
        <taxon>Panpulmonata</taxon>
        <taxon>Hygrophila</taxon>
        <taxon>Lymnaeoidea</taxon>
        <taxon>Planorbidae</taxon>
        <taxon>Biomphalaria</taxon>
    </lineage>
</organism>
<evidence type="ECO:0000313" key="2">
    <source>
        <dbReference type="EMBL" id="KAK0040145.1"/>
    </source>
</evidence>
<reference evidence="2" key="1">
    <citation type="journal article" date="2023" name="PLoS Negl. Trop. Dis.">
        <title>A genome sequence for Biomphalaria pfeifferi, the major vector snail for the human-infecting parasite Schistosoma mansoni.</title>
        <authorList>
            <person name="Bu L."/>
            <person name="Lu L."/>
            <person name="Laidemitt M.R."/>
            <person name="Zhang S.M."/>
            <person name="Mutuku M."/>
            <person name="Mkoji G."/>
            <person name="Steinauer M."/>
            <person name="Loker E.S."/>
        </authorList>
    </citation>
    <scope>NUCLEOTIDE SEQUENCE</scope>
    <source>
        <strain evidence="2">KasaAsao</strain>
    </source>
</reference>
<evidence type="ECO:0000313" key="3">
    <source>
        <dbReference type="Proteomes" id="UP001233172"/>
    </source>
</evidence>